<dbReference type="AlphaFoldDB" id="A0A2I0HZC3"/>
<dbReference type="EMBL" id="PGOL01004576">
    <property type="protein sequence ID" value="PKI37051.1"/>
    <property type="molecule type" value="Genomic_DNA"/>
</dbReference>
<proteinExistence type="predicted"/>
<organism evidence="1 2">
    <name type="scientific">Punica granatum</name>
    <name type="common">Pomegranate</name>
    <dbReference type="NCBI Taxonomy" id="22663"/>
    <lineage>
        <taxon>Eukaryota</taxon>
        <taxon>Viridiplantae</taxon>
        <taxon>Streptophyta</taxon>
        <taxon>Embryophyta</taxon>
        <taxon>Tracheophyta</taxon>
        <taxon>Spermatophyta</taxon>
        <taxon>Magnoliopsida</taxon>
        <taxon>eudicotyledons</taxon>
        <taxon>Gunneridae</taxon>
        <taxon>Pentapetalae</taxon>
        <taxon>rosids</taxon>
        <taxon>malvids</taxon>
        <taxon>Myrtales</taxon>
        <taxon>Lythraceae</taxon>
        <taxon>Punica</taxon>
    </lineage>
</organism>
<evidence type="ECO:0000313" key="2">
    <source>
        <dbReference type="Proteomes" id="UP000233551"/>
    </source>
</evidence>
<dbReference type="Proteomes" id="UP000233551">
    <property type="component" value="Unassembled WGS sequence"/>
</dbReference>
<comment type="caution">
    <text evidence="1">The sequence shown here is derived from an EMBL/GenBank/DDBJ whole genome shotgun (WGS) entry which is preliminary data.</text>
</comment>
<accession>A0A2I0HZC3</accession>
<sequence length="94" mass="10040">MGACPISCLMHGRLPGVLQYARGAYRMNCKVQRRLPSGLAGCTSACSANLQYARGAYRMNCMVQRRLPSGLAGCTSACSAGCKVHCFPEKVHAN</sequence>
<gene>
    <name evidence="1" type="ORF">CRG98_042555</name>
</gene>
<name>A0A2I0HZC3_PUNGR</name>
<reference evidence="1 2" key="1">
    <citation type="submission" date="2017-11" db="EMBL/GenBank/DDBJ databases">
        <title>De-novo sequencing of pomegranate (Punica granatum L.) genome.</title>
        <authorList>
            <person name="Akparov Z."/>
            <person name="Amiraslanov A."/>
            <person name="Hajiyeva S."/>
            <person name="Abbasov M."/>
            <person name="Kaur K."/>
            <person name="Hamwieh A."/>
            <person name="Solovyev V."/>
            <person name="Salamov A."/>
            <person name="Braich B."/>
            <person name="Kosarev P."/>
            <person name="Mahmoud A."/>
            <person name="Hajiyev E."/>
            <person name="Babayeva S."/>
            <person name="Izzatullayeva V."/>
            <person name="Mammadov A."/>
            <person name="Mammadov A."/>
            <person name="Sharifova S."/>
            <person name="Ojaghi J."/>
            <person name="Eynullazada K."/>
            <person name="Bayramov B."/>
            <person name="Abdulazimova A."/>
            <person name="Shahmuradov I."/>
        </authorList>
    </citation>
    <scope>NUCLEOTIDE SEQUENCE [LARGE SCALE GENOMIC DNA]</scope>
    <source>
        <strain evidence="2">cv. AG2017</strain>
        <tissue evidence="1">Leaf</tissue>
    </source>
</reference>
<evidence type="ECO:0000313" key="1">
    <source>
        <dbReference type="EMBL" id="PKI37051.1"/>
    </source>
</evidence>
<keyword evidence="2" id="KW-1185">Reference proteome</keyword>
<protein>
    <submittedName>
        <fullName evidence="1">Uncharacterized protein</fullName>
    </submittedName>
</protein>